<gene>
    <name evidence="3" type="ORF">PCANC_12848</name>
    <name evidence="4" type="ORF">PCASD_06689</name>
</gene>
<protein>
    <submittedName>
        <fullName evidence="4">Uncharacterized protein</fullName>
    </submittedName>
</protein>
<feature type="compositionally biased region" description="Low complexity" evidence="1">
    <location>
        <begin position="873"/>
        <end position="883"/>
    </location>
</feature>
<dbReference type="Proteomes" id="UP000235392">
    <property type="component" value="Unassembled WGS sequence"/>
</dbReference>
<feature type="region of interest" description="Disordered" evidence="1">
    <location>
        <begin position="873"/>
        <end position="896"/>
    </location>
</feature>
<feature type="region of interest" description="Disordered" evidence="1">
    <location>
        <begin position="818"/>
        <end position="860"/>
    </location>
</feature>
<sequence>MRSLSLLACPLAILLQLVLARPPPTGFQSDRYVSPQYATLSSPLSGQRFFRGQNISISFTDPGTAATEARFSISNYTGVYQIGKASLKNKGRISSKLILPNWVADGTYDFVVSENDDPFGSDEFNTDVVICTVFVGRARSNQMEFAPFKNQAEQEEIELRTADLQKREPHPPKFVTPLTNQSVQAGSPISIRFLDGQLDPSVTQARFVLRPLGDVIATQEYVLAGPNASEEGLYTFDGVLIADNVVPPEGTPAGAYSLVAEEVDPQNPNHFQIATTIDIQIVDESEESAEEAQLAIRHASLRLRSPISFVPQKRANPTFITPTKDQKITTGHHLNISFLNENRKTDKMRFTLRPISTSTKQEELVLLSRNALSEHLYDNPTICNARVFVPLAIANGSYNLVALEVYSLEKFKEVGTLRIEVAQLRPVPTFNSRDLLKRDTGSLQPAENTIDSLLPGDISENLVRAQPSVLEKRQKKERRESPTMLEPSPNQEVPSGSSFFCKIQDKHASSETARFVLRSFGGYEQFLGSAKFVNGVAILKATCPTNLRYDTYSIVALQNSIKKPKVFLDVISTSIILSHPRPLTVNSQTPLIPPRTTASSSQLVEPVYNQLIPGGKVFECRLVNGMSSEHVKFFLRLDDGRSDLAVGNCEFKKDGVAQTMCQIPSSVTPGTYKFVARKSSKSRPDSFQDVDEVIISLANPRGFGPDIDSQQSDKLVKRSLQSDQAGHAAQLSVLLEPTAYQTINQGQGFNVKTNKNTAPSSSMLKFLFKPMSTSLTYKEYVLGTISNSQTIDETLKCPDQIPDGNYLFVIQANDPNDPEKFIDSSSTPMVISSKSTSNNSSTAPNNSTKDGTADTDDAGVDAPMRFSELRSATNTSAPVTPAVVAPPNPNPPPVNRTDTPLGQPYNPKNPTNIFATSSATSLPLLGSCLSVLAIQAVPFLLHFGF</sequence>
<reference evidence="5 6" key="1">
    <citation type="submission" date="2017-11" db="EMBL/GenBank/DDBJ databases">
        <title>De novo assembly and phasing of dikaryotic genomes from two isolates of Puccinia coronata f. sp. avenae, the causal agent of oat crown rust.</title>
        <authorList>
            <person name="Miller M.E."/>
            <person name="Zhang Y."/>
            <person name="Omidvar V."/>
            <person name="Sperschneider J."/>
            <person name="Schwessinger B."/>
            <person name="Raley C."/>
            <person name="Palmer J.M."/>
            <person name="Garnica D."/>
            <person name="Upadhyaya N."/>
            <person name="Rathjen J."/>
            <person name="Taylor J.M."/>
            <person name="Park R.F."/>
            <person name="Dodds P.N."/>
            <person name="Hirsch C.D."/>
            <person name="Kianian S.F."/>
            <person name="Figueroa M."/>
        </authorList>
    </citation>
    <scope>NUCLEOTIDE SEQUENCE [LARGE SCALE GENOMIC DNA]</scope>
    <source>
        <strain evidence="3">12NC29</strain>
        <strain evidence="4">12SD80</strain>
    </source>
</reference>
<feature type="compositionally biased region" description="Basic and acidic residues" evidence="1">
    <location>
        <begin position="470"/>
        <end position="481"/>
    </location>
</feature>
<dbReference type="Proteomes" id="UP000235388">
    <property type="component" value="Unassembled WGS sequence"/>
</dbReference>
<evidence type="ECO:0000313" key="3">
    <source>
        <dbReference type="EMBL" id="PLW15184.1"/>
    </source>
</evidence>
<keyword evidence="5" id="KW-1185">Reference proteome</keyword>
<evidence type="ECO:0000313" key="6">
    <source>
        <dbReference type="Proteomes" id="UP000235392"/>
    </source>
</evidence>
<feature type="region of interest" description="Disordered" evidence="1">
    <location>
        <begin position="469"/>
        <end position="496"/>
    </location>
</feature>
<dbReference type="EMBL" id="PGCJ01000902">
    <property type="protein sequence ID" value="PLW15184.1"/>
    <property type="molecule type" value="Genomic_DNA"/>
</dbReference>
<dbReference type="AlphaFoldDB" id="A0A2N5TF72"/>
<evidence type="ECO:0000313" key="5">
    <source>
        <dbReference type="Proteomes" id="UP000235388"/>
    </source>
</evidence>
<evidence type="ECO:0000256" key="1">
    <source>
        <dbReference type="SAM" id="MobiDB-lite"/>
    </source>
</evidence>
<evidence type="ECO:0000313" key="4">
    <source>
        <dbReference type="EMBL" id="PLW24152.1"/>
    </source>
</evidence>
<feature type="compositionally biased region" description="Low complexity" evidence="1">
    <location>
        <begin position="832"/>
        <end position="850"/>
    </location>
</feature>
<organism evidence="4 6">
    <name type="scientific">Puccinia coronata f. sp. avenae</name>
    <dbReference type="NCBI Taxonomy" id="200324"/>
    <lineage>
        <taxon>Eukaryota</taxon>
        <taxon>Fungi</taxon>
        <taxon>Dikarya</taxon>
        <taxon>Basidiomycota</taxon>
        <taxon>Pucciniomycotina</taxon>
        <taxon>Pucciniomycetes</taxon>
        <taxon>Pucciniales</taxon>
        <taxon>Pucciniaceae</taxon>
        <taxon>Puccinia</taxon>
    </lineage>
</organism>
<evidence type="ECO:0000256" key="2">
    <source>
        <dbReference type="SAM" id="SignalP"/>
    </source>
</evidence>
<feature type="compositionally biased region" description="Pro residues" evidence="1">
    <location>
        <begin position="884"/>
        <end position="894"/>
    </location>
</feature>
<accession>A0A2N5TF72</accession>
<feature type="chain" id="PRO_5015083712" evidence="2">
    <location>
        <begin position="21"/>
        <end position="945"/>
    </location>
</feature>
<proteinExistence type="predicted"/>
<name>A0A2N5TF72_9BASI</name>
<dbReference type="EMBL" id="PGCI01000615">
    <property type="protein sequence ID" value="PLW24152.1"/>
    <property type="molecule type" value="Genomic_DNA"/>
</dbReference>
<dbReference type="OrthoDB" id="2499047at2759"/>
<keyword evidence="2" id="KW-0732">Signal</keyword>
<comment type="caution">
    <text evidence="4">The sequence shown here is derived from an EMBL/GenBank/DDBJ whole genome shotgun (WGS) entry which is preliminary data.</text>
</comment>
<feature type="signal peptide" evidence="2">
    <location>
        <begin position="1"/>
        <end position="20"/>
    </location>
</feature>